<dbReference type="SUPFAM" id="SSF103473">
    <property type="entry name" value="MFS general substrate transporter"/>
    <property type="match status" value="1"/>
</dbReference>
<dbReference type="Pfam" id="PF07690">
    <property type="entry name" value="MFS_1"/>
    <property type="match status" value="1"/>
</dbReference>
<dbReference type="PANTHER" id="PTHR24002:SF3">
    <property type="entry name" value="SOLUTE CARRIER FAMILY 22 MEMBER 18"/>
    <property type="match status" value="1"/>
</dbReference>
<dbReference type="PRINTS" id="PR01035">
    <property type="entry name" value="TCRTETA"/>
</dbReference>
<feature type="domain" description="Major facilitator superfamily (MFS) profile" evidence="7">
    <location>
        <begin position="27"/>
        <end position="435"/>
    </location>
</feature>
<evidence type="ECO:0000313" key="8">
    <source>
        <dbReference type="Ensembl" id="ENSGMOP00000025911.1"/>
    </source>
</evidence>
<evidence type="ECO:0000313" key="9">
    <source>
        <dbReference type="Proteomes" id="UP000694546"/>
    </source>
</evidence>
<evidence type="ECO:0000259" key="7">
    <source>
        <dbReference type="PROSITE" id="PS50850"/>
    </source>
</evidence>
<feature type="transmembrane region" description="Helical" evidence="6">
    <location>
        <begin position="30"/>
        <end position="51"/>
    </location>
</feature>
<feature type="region of interest" description="Disordered" evidence="5">
    <location>
        <begin position="1"/>
        <end position="24"/>
    </location>
</feature>
<accession>A0A8C5A2X8</accession>
<dbReference type="PANTHER" id="PTHR24002">
    <property type="entry name" value="SOLUTE CARRIER FAMILY 22 MEMBER 18"/>
    <property type="match status" value="1"/>
</dbReference>
<dbReference type="Proteomes" id="UP000694546">
    <property type="component" value="Chromosome 14"/>
</dbReference>
<evidence type="ECO:0000256" key="1">
    <source>
        <dbReference type="ARBA" id="ARBA00004141"/>
    </source>
</evidence>
<dbReference type="InterPro" id="IPR001958">
    <property type="entry name" value="Tet-R_TetA/multi-R_MdtG-like"/>
</dbReference>
<dbReference type="GO" id="GO:0016324">
    <property type="term" value="C:apical plasma membrane"/>
    <property type="evidence" value="ECO:0007669"/>
    <property type="project" value="UniProtKB-SubCell"/>
</dbReference>
<proteinExistence type="predicted"/>
<sequence length="435" mass="46673">MEQTLGDAKKETLENSAPPKGSNSPNRAQIINVTYIIVALDITWMFVQIAVTPYLAKKLDFDTLWFGYLQTTVGVIQLLGGPICGRFGDVFGARAALSLSCVASIVFFLLLAIADTPAMLFMHKLPVFFMHVLPGSQMVLADLTEPENRANALSKIGICFGVGMIAGSTIGGNLNTMFGETITAYVGAFGCSFTLLLVLMFIPKSTKPQSPSTSINRENGQRNRSIFSLAEITRLLKFPGITRIFLIKIISGLPSVIFQVMFSIIGMNFFKLEPAQSGYLMAFFGIAQMVIQGFVIGRVTSRYSDGSLLLFSIGVCASVGLAQAAMQNVFHFCLIVFPMVFSLCLFNVITDSMLTNSVPSSDTGTLMGLCASSQSLLRTIAPTIGGFLYENYGVPYFAANTGMGAVLRPEPGAVGTMLLLAPADGGTFGPSETLM</sequence>
<keyword evidence="9" id="KW-1185">Reference proteome</keyword>
<feature type="transmembrane region" description="Helical" evidence="6">
    <location>
        <begin position="182"/>
        <end position="202"/>
    </location>
</feature>
<feature type="transmembrane region" description="Helical" evidence="6">
    <location>
        <begin position="279"/>
        <end position="299"/>
    </location>
</feature>
<dbReference type="InterPro" id="IPR011701">
    <property type="entry name" value="MFS"/>
</dbReference>
<evidence type="ECO:0000256" key="2">
    <source>
        <dbReference type="ARBA" id="ARBA00022692"/>
    </source>
</evidence>
<dbReference type="GeneTree" id="ENSGT00940000160333"/>
<feature type="transmembrane region" description="Helical" evidence="6">
    <location>
        <begin position="95"/>
        <end position="114"/>
    </location>
</feature>
<feature type="transmembrane region" description="Helical" evidence="6">
    <location>
        <begin position="244"/>
        <end position="267"/>
    </location>
</feature>
<keyword evidence="3 6" id="KW-1133">Transmembrane helix</keyword>
<name>A0A8C5A2X8_GADMO</name>
<evidence type="ECO:0000256" key="6">
    <source>
        <dbReference type="SAM" id="Phobius"/>
    </source>
</evidence>
<dbReference type="InterPro" id="IPR020846">
    <property type="entry name" value="MFS_dom"/>
</dbReference>
<comment type="subcellular location">
    <subcellularLocation>
        <location evidence="1">Membrane</location>
        <topology evidence="1">Multi-pass membrane protein</topology>
    </subcellularLocation>
</comment>
<dbReference type="CDD" id="cd17331">
    <property type="entry name" value="MFS_SLC22A18"/>
    <property type="match status" value="1"/>
</dbReference>
<feature type="transmembrane region" description="Helical" evidence="6">
    <location>
        <begin position="306"/>
        <end position="323"/>
    </location>
</feature>
<keyword evidence="4 6" id="KW-0472">Membrane</keyword>
<evidence type="ECO:0000256" key="4">
    <source>
        <dbReference type="ARBA" id="ARBA00023136"/>
    </source>
</evidence>
<reference evidence="8" key="2">
    <citation type="submission" date="2025-09" db="UniProtKB">
        <authorList>
            <consortium name="Ensembl"/>
        </authorList>
    </citation>
    <scope>IDENTIFICATION</scope>
</reference>
<keyword evidence="2 6" id="KW-0812">Transmembrane</keyword>
<feature type="transmembrane region" description="Helical" evidence="6">
    <location>
        <begin position="329"/>
        <end position="349"/>
    </location>
</feature>
<dbReference type="PROSITE" id="PS50850">
    <property type="entry name" value="MFS"/>
    <property type="match status" value="1"/>
</dbReference>
<dbReference type="GO" id="GO:0022857">
    <property type="term" value="F:transmembrane transporter activity"/>
    <property type="evidence" value="ECO:0007669"/>
    <property type="project" value="InterPro"/>
</dbReference>
<reference evidence="8" key="1">
    <citation type="submission" date="2025-08" db="UniProtKB">
        <authorList>
            <consortium name="Ensembl"/>
        </authorList>
    </citation>
    <scope>IDENTIFICATION</scope>
</reference>
<dbReference type="Ensembl" id="ENSGMOT00000050337.1">
    <property type="protein sequence ID" value="ENSGMOP00000025911.1"/>
    <property type="gene ID" value="ENSGMOG00000019185.2"/>
</dbReference>
<dbReference type="Gene3D" id="1.20.1250.20">
    <property type="entry name" value="MFS general substrate transporter like domains"/>
    <property type="match status" value="1"/>
</dbReference>
<dbReference type="AlphaFoldDB" id="A0A8C5A2X8"/>
<evidence type="ECO:0000256" key="5">
    <source>
        <dbReference type="SAM" id="MobiDB-lite"/>
    </source>
</evidence>
<organism evidence="8 9">
    <name type="scientific">Gadus morhua</name>
    <name type="common">Atlantic cod</name>
    <dbReference type="NCBI Taxonomy" id="8049"/>
    <lineage>
        <taxon>Eukaryota</taxon>
        <taxon>Metazoa</taxon>
        <taxon>Chordata</taxon>
        <taxon>Craniata</taxon>
        <taxon>Vertebrata</taxon>
        <taxon>Euteleostomi</taxon>
        <taxon>Actinopterygii</taxon>
        <taxon>Neopterygii</taxon>
        <taxon>Teleostei</taxon>
        <taxon>Neoteleostei</taxon>
        <taxon>Acanthomorphata</taxon>
        <taxon>Zeiogadaria</taxon>
        <taxon>Gadariae</taxon>
        <taxon>Gadiformes</taxon>
        <taxon>Gadoidei</taxon>
        <taxon>Gadidae</taxon>
        <taxon>Gadus</taxon>
    </lineage>
</organism>
<feature type="transmembrane region" description="Helical" evidence="6">
    <location>
        <begin position="63"/>
        <end position="83"/>
    </location>
</feature>
<protein>
    <recommendedName>
        <fullName evidence="7">Major facilitator superfamily (MFS) profile domain-containing protein</fullName>
    </recommendedName>
</protein>
<evidence type="ECO:0000256" key="3">
    <source>
        <dbReference type="ARBA" id="ARBA00022989"/>
    </source>
</evidence>
<dbReference type="InterPro" id="IPR036259">
    <property type="entry name" value="MFS_trans_sf"/>
</dbReference>
<dbReference type="GO" id="GO:0005635">
    <property type="term" value="C:nuclear envelope"/>
    <property type="evidence" value="ECO:0007669"/>
    <property type="project" value="TreeGrafter"/>
</dbReference>